<dbReference type="EMBL" id="CP021404">
    <property type="protein sequence ID" value="ATI43346.1"/>
    <property type="molecule type" value="Genomic_DNA"/>
</dbReference>
<dbReference type="OrthoDB" id="9814909at2"/>
<dbReference type="Proteomes" id="UP000219050">
    <property type="component" value="Chromosome"/>
</dbReference>
<dbReference type="InterPro" id="IPR002060">
    <property type="entry name" value="Squ/phyt_synthse"/>
</dbReference>
<dbReference type="Gene3D" id="1.10.600.10">
    <property type="entry name" value="Farnesyl Diphosphate Synthase"/>
    <property type="match status" value="1"/>
</dbReference>
<dbReference type="SUPFAM" id="SSF48576">
    <property type="entry name" value="Terpenoid synthases"/>
    <property type="match status" value="1"/>
</dbReference>
<dbReference type="KEGG" id="cmag:CBW24_06665"/>
<organism evidence="1 2">
    <name type="scientific">Pacificitalea manganoxidans</name>
    <dbReference type="NCBI Taxonomy" id="1411902"/>
    <lineage>
        <taxon>Bacteria</taxon>
        <taxon>Pseudomonadati</taxon>
        <taxon>Pseudomonadota</taxon>
        <taxon>Alphaproteobacteria</taxon>
        <taxon>Rhodobacterales</taxon>
        <taxon>Paracoccaceae</taxon>
        <taxon>Pacificitalea</taxon>
    </lineage>
</organism>
<dbReference type="AlphaFoldDB" id="A0A291M2Z9"/>
<protein>
    <recommendedName>
        <fullName evidence="3">Phytoene synthase</fullName>
    </recommendedName>
</protein>
<reference evidence="1 2" key="1">
    <citation type="submission" date="2017-05" db="EMBL/GenBank/DDBJ databases">
        <title>Comparative genomic and metabolic analysis of manganese-oxidizing mechanisms in Celeribater manganoxidans DY25T: its adaption to the environment of polymetallic nodule.</title>
        <authorList>
            <person name="Wang X."/>
        </authorList>
    </citation>
    <scope>NUCLEOTIDE SEQUENCE [LARGE SCALE GENOMIC DNA]</scope>
    <source>
        <strain evidence="1 2">DY25</strain>
    </source>
</reference>
<keyword evidence="2" id="KW-1185">Reference proteome</keyword>
<name>A0A291M2Z9_9RHOB</name>
<accession>A0A291M2Z9</accession>
<sequence>MAAPVPARAALLPLYAFNVEVARAPWVTQEPMIVEMRLQWWRDVLEEIASGGPVRRHEVATPLANTLRRPAPDGAADRLSTAPALLDELVAARRRDTAQMPFDDPAALRAYLDATAGNLMVVAALLLGDAAQIPVRAIGRAHGLAQYLMAVPELEARGKAPLPDGRPDTLRALAREGRDWLAEGRAARLPKQVRPALWPAWQADAILKRAAAHPARVGQGALAPSEFSRRFGLLRRGLTGAV</sequence>
<dbReference type="InterPro" id="IPR008949">
    <property type="entry name" value="Isoprenoid_synthase_dom_sf"/>
</dbReference>
<dbReference type="Pfam" id="PF00494">
    <property type="entry name" value="SQS_PSY"/>
    <property type="match status" value="1"/>
</dbReference>
<evidence type="ECO:0000313" key="2">
    <source>
        <dbReference type="Proteomes" id="UP000219050"/>
    </source>
</evidence>
<proteinExistence type="predicted"/>
<evidence type="ECO:0008006" key="3">
    <source>
        <dbReference type="Google" id="ProtNLM"/>
    </source>
</evidence>
<gene>
    <name evidence="1" type="ORF">CBW24_06665</name>
</gene>
<evidence type="ECO:0000313" key="1">
    <source>
        <dbReference type="EMBL" id="ATI43346.1"/>
    </source>
</evidence>